<evidence type="ECO:0000313" key="1">
    <source>
        <dbReference type="EMBL" id="QHS93763.1"/>
    </source>
</evidence>
<proteinExistence type="predicted"/>
<sequence>MNRKIVELDEAKLKKLAEDKKNIVYRFGERERLPADQIVPLPQVRDKIIRLYQEYCAARKTYIDQKRMITRQRWERIRYELLQKPEWKRFDYTHPLIVDRVLHPETTPKEIKALMFMIWWKSQSGDLETFKEYIFREFKMTPEQYEAKYGKTETSQR</sequence>
<name>A0A6C0BR74_9ZZZZ</name>
<dbReference type="EMBL" id="MN739209">
    <property type="protein sequence ID" value="QHS93763.1"/>
    <property type="molecule type" value="Genomic_DNA"/>
</dbReference>
<reference evidence="1" key="1">
    <citation type="journal article" date="2020" name="Nature">
        <title>Giant virus diversity and host interactions through global metagenomics.</title>
        <authorList>
            <person name="Schulz F."/>
            <person name="Roux S."/>
            <person name="Paez-Espino D."/>
            <person name="Jungbluth S."/>
            <person name="Walsh D.A."/>
            <person name="Denef V.J."/>
            <person name="McMahon K.D."/>
            <person name="Konstantinidis K.T."/>
            <person name="Eloe-Fadrosh E.A."/>
            <person name="Kyrpides N.C."/>
            <person name="Woyke T."/>
        </authorList>
    </citation>
    <scope>NUCLEOTIDE SEQUENCE</scope>
    <source>
        <strain evidence="1">GVMAG-M-3300018080-19</strain>
    </source>
</reference>
<accession>A0A6C0BR74</accession>
<organism evidence="1">
    <name type="scientific">viral metagenome</name>
    <dbReference type="NCBI Taxonomy" id="1070528"/>
    <lineage>
        <taxon>unclassified sequences</taxon>
        <taxon>metagenomes</taxon>
        <taxon>organismal metagenomes</taxon>
    </lineage>
</organism>
<dbReference type="AlphaFoldDB" id="A0A6C0BR74"/>
<protein>
    <submittedName>
        <fullName evidence="1">Uncharacterized protein</fullName>
    </submittedName>
</protein>